<dbReference type="NCBIfam" id="TIGR00229">
    <property type="entry name" value="sensory_box"/>
    <property type="match status" value="1"/>
</dbReference>
<dbReference type="InterPro" id="IPR013655">
    <property type="entry name" value="PAS_fold_3"/>
</dbReference>
<dbReference type="SUPFAM" id="SSF55874">
    <property type="entry name" value="ATPase domain of HSP90 chaperone/DNA topoisomerase II/histidine kinase"/>
    <property type="match status" value="1"/>
</dbReference>
<keyword evidence="14" id="KW-0902">Two-component regulatory system</keyword>
<dbReference type="PANTHER" id="PTHR43065">
    <property type="entry name" value="SENSOR HISTIDINE KINASE"/>
    <property type="match status" value="1"/>
</dbReference>
<dbReference type="STRING" id="335543.Sfum_1396"/>
<dbReference type="SUPFAM" id="SSF55785">
    <property type="entry name" value="PYP-like sensor domain (PAS domain)"/>
    <property type="match status" value="1"/>
</dbReference>
<dbReference type="EC" id="2.7.13.3" evidence="3"/>
<sequence length="721" mass="80167">MTERPFGSKADALPAADGDIERPELADILDVQEVQALVDDFYELTRFPVSIVDRKGKVLVGVGWKDICVRYHRAHPEACMHCTESDLELSQGVSPGDFRLYKCKNNMWDVATPIIAGGRRLGNVISGQFFFEDEPPDREVFRSQARHYGFDEEAYLAAVDDVPRFEKDFVRKGMAFLVKLARMLSQLSYSNMRLARLLTERAALTESVRESEERLNLALAASRIGAWEWDARTDTVYWSPESRAILALEGKGGALESFRKVIHPEDVVRVMAMAERALAERTPFVEEFRVIHPAGGIRWVSNRGRAEYDRAGKPLRMVGTIQDITERKRAEEEQIRVEARLRQAQKMEALGTLAGGIAHDFNNILGIIIGYSEMAHWNAEEGSPIREDLQHVFKATTRARELVRQILAFSRRGEQEKKPVQIGLIVKEAMLMLRASLPSTIDMKMDIASKSVVLADPTQVHQVLMNLCANAAHAMRENGGVLQVSLTDVSIGPDSVHVPSDLRPGPHVQLTVMDTGPGILPSALDRIFDPFFTTKELGVGTGLGLSVVHGIVRSHGGTVSADSIPGEGAAFRVLLPAMESVPGQDAVAVASPPHGRERVLIVDDEPELAIVTKRMLEFLGYEVEYRTNGIEALEAFRHRSKENPFDLVVTDLTMPHLTGEDLARELLRLQPDLPVILCTGFSERMDARRAQQLGIRGFIMKPVVAGELAGTIRRILDQRTQ</sequence>
<dbReference type="Pfam" id="PF08447">
    <property type="entry name" value="PAS_3"/>
    <property type="match status" value="1"/>
</dbReference>
<keyword evidence="9" id="KW-0677">Repeat</keyword>
<accession>A0LI35</accession>
<dbReference type="OrthoDB" id="5487437at2"/>
<name>A0LI35_SYNFM</name>
<dbReference type="InterPro" id="IPR018771">
    <property type="entry name" value="PocR_dom"/>
</dbReference>
<dbReference type="eggNOG" id="COG0784">
    <property type="taxonomic scope" value="Bacteria"/>
</dbReference>
<dbReference type="Pfam" id="PF00072">
    <property type="entry name" value="Response_reg"/>
    <property type="match status" value="1"/>
</dbReference>
<dbReference type="InterPro" id="IPR005467">
    <property type="entry name" value="His_kinase_dom"/>
</dbReference>
<dbReference type="PROSITE" id="PS50113">
    <property type="entry name" value="PAC"/>
    <property type="match status" value="1"/>
</dbReference>
<dbReference type="SUPFAM" id="SSF47384">
    <property type="entry name" value="Homodimeric domain of signal transducing histidine kinase"/>
    <property type="match status" value="1"/>
</dbReference>
<keyword evidence="11 20" id="KW-0418">Kinase</keyword>
<protein>
    <recommendedName>
        <fullName evidence="3">histidine kinase</fullName>
        <ecNumber evidence="3">2.7.13.3</ecNumber>
    </recommendedName>
</protein>
<dbReference type="HOGENOM" id="CLU_000445_114_51_7"/>
<dbReference type="Gene3D" id="1.10.287.130">
    <property type="match status" value="1"/>
</dbReference>
<dbReference type="EMBL" id="CP000478">
    <property type="protein sequence ID" value="ABK17087.1"/>
    <property type="molecule type" value="Genomic_DNA"/>
</dbReference>
<reference evidence="20 21" key="1">
    <citation type="submission" date="2006-10" db="EMBL/GenBank/DDBJ databases">
        <title>Complete sequence of Syntrophobacter fumaroxidans MPOB.</title>
        <authorList>
            <consortium name="US DOE Joint Genome Institute"/>
            <person name="Copeland A."/>
            <person name="Lucas S."/>
            <person name="Lapidus A."/>
            <person name="Barry K."/>
            <person name="Detter J.C."/>
            <person name="Glavina del Rio T."/>
            <person name="Hammon N."/>
            <person name="Israni S."/>
            <person name="Pitluck S."/>
            <person name="Goltsman E.G."/>
            <person name="Martinez M."/>
            <person name="Schmutz J."/>
            <person name="Larimer F."/>
            <person name="Land M."/>
            <person name="Hauser L."/>
            <person name="Kyrpides N."/>
            <person name="Kim E."/>
            <person name="Boone D.R."/>
            <person name="Brockman F."/>
            <person name="Culley D."/>
            <person name="Ferry J."/>
            <person name="Gunsalus R."/>
            <person name="McInerney M.J."/>
            <person name="Morrison M."/>
            <person name="Plugge C."/>
            <person name="Rohlin L."/>
            <person name="Scholten J."/>
            <person name="Sieber J."/>
            <person name="Stams A.J.M."/>
            <person name="Worm P."/>
            <person name="Henstra A.M."/>
            <person name="Richardson P."/>
        </authorList>
    </citation>
    <scope>NUCLEOTIDE SEQUENCE [LARGE SCALE GENOMIC DNA]</scope>
    <source>
        <strain evidence="21">DSM 10017 / MPOB</strain>
    </source>
</reference>
<dbReference type="InterPro" id="IPR000014">
    <property type="entry name" value="PAS"/>
</dbReference>
<evidence type="ECO:0000313" key="20">
    <source>
        <dbReference type="EMBL" id="ABK17087.1"/>
    </source>
</evidence>
<dbReference type="SMART" id="SM00387">
    <property type="entry name" value="HATPase_c"/>
    <property type="match status" value="1"/>
</dbReference>
<dbReference type="PROSITE" id="PS50110">
    <property type="entry name" value="RESPONSE_REGULATORY"/>
    <property type="match status" value="1"/>
</dbReference>
<dbReference type="Gene3D" id="2.10.70.100">
    <property type="match status" value="1"/>
</dbReference>
<evidence type="ECO:0000256" key="1">
    <source>
        <dbReference type="ARBA" id="ARBA00000085"/>
    </source>
</evidence>
<keyword evidence="7" id="KW-0808">Transferase</keyword>
<organism evidence="20 21">
    <name type="scientific">Syntrophobacter fumaroxidans (strain DSM 10017 / MPOB)</name>
    <dbReference type="NCBI Taxonomy" id="335543"/>
    <lineage>
        <taxon>Bacteria</taxon>
        <taxon>Pseudomonadati</taxon>
        <taxon>Thermodesulfobacteriota</taxon>
        <taxon>Syntrophobacteria</taxon>
        <taxon>Syntrophobacterales</taxon>
        <taxon>Syntrophobacteraceae</taxon>
        <taxon>Syntrophobacter</taxon>
    </lineage>
</organism>
<keyword evidence="13" id="KW-1133">Transmembrane helix</keyword>
<evidence type="ECO:0000256" key="6">
    <source>
        <dbReference type="ARBA" id="ARBA00022553"/>
    </source>
</evidence>
<dbReference type="eggNOG" id="COG2202">
    <property type="taxonomic scope" value="Bacteria"/>
</dbReference>
<feature type="domain" description="Response regulatory" evidence="18">
    <location>
        <begin position="598"/>
        <end position="716"/>
    </location>
</feature>
<evidence type="ECO:0000256" key="9">
    <source>
        <dbReference type="ARBA" id="ARBA00022737"/>
    </source>
</evidence>
<evidence type="ECO:0000313" key="21">
    <source>
        <dbReference type="Proteomes" id="UP000001784"/>
    </source>
</evidence>
<evidence type="ECO:0000256" key="8">
    <source>
        <dbReference type="ARBA" id="ARBA00022692"/>
    </source>
</evidence>
<keyword evidence="10" id="KW-0547">Nucleotide-binding</keyword>
<keyword evidence="4" id="KW-1003">Cell membrane</keyword>
<dbReference type="CDD" id="cd00156">
    <property type="entry name" value="REC"/>
    <property type="match status" value="1"/>
</dbReference>
<dbReference type="Gene3D" id="3.30.565.10">
    <property type="entry name" value="Histidine kinase-like ATPase, C-terminal domain"/>
    <property type="match status" value="1"/>
</dbReference>
<evidence type="ECO:0000259" key="18">
    <source>
        <dbReference type="PROSITE" id="PS50110"/>
    </source>
</evidence>
<dbReference type="FunFam" id="2.10.70.100:FF:000001">
    <property type="entry name" value="Sensory transduction histidine kinase"/>
    <property type="match status" value="1"/>
</dbReference>
<evidence type="ECO:0000256" key="14">
    <source>
        <dbReference type="ARBA" id="ARBA00023012"/>
    </source>
</evidence>
<dbReference type="PROSITE" id="PS50109">
    <property type="entry name" value="HIS_KIN"/>
    <property type="match status" value="1"/>
</dbReference>
<keyword evidence="15" id="KW-0472">Membrane</keyword>
<evidence type="ECO:0000256" key="5">
    <source>
        <dbReference type="ARBA" id="ARBA00022519"/>
    </source>
</evidence>
<dbReference type="CDD" id="cd00130">
    <property type="entry name" value="PAS"/>
    <property type="match status" value="1"/>
</dbReference>
<evidence type="ECO:0000256" key="16">
    <source>
        <dbReference type="PROSITE-ProRule" id="PRU00169"/>
    </source>
</evidence>
<keyword evidence="21" id="KW-1185">Reference proteome</keyword>
<dbReference type="GO" id="GO:0005886">
    <property type="term" value="C:plasma membrane"/>
    <property type="evidence" value="ECO:0007669"/>
    <property type="project" value="UniProtKB-SubCell"/>
</dbReference>
<dbReference type="SMART" id="SM00086">
    <property type="entry name" value="PAC"/>
    <property type="match status" value="1"/>
</dbReference>
<dbReference type="InterPro" id="IPR001789">
    <property type="entry name" value="Sig_transdc_resp-reg_receiver"/>
</dbReference>
<dbReference type="InterPro" id="IPR001610">
    <property type="entry name" value="PAC"/>
</dbReference>
<keyword evidence="6 16" id="KW-0597">Phosphoprotein</keyword>
<dbReference type="InterPro" id="IPR003661">
    <property type="entry name" value="HisK_dim/P_dom"/>
</dbReference>
<dbReference type="GO" id="GO:0005524">
    <property type="term" value="F:ATP binding"/>
    <property type="evidence" value="ECO:0007669"/>
    <property type="project" value="UniProtKB-KW"/>
</dbReference>
<gene>
    <name evidence="20" type="ordered locus">Sfum_1396</name>
</gene>
<dbReference type="eggNOG" id="COG4191">
    <property type="taxonomic scope" value="Bacteria"/>
</dbReference>
<feature type="domain" description="PAC" evidence="19">
    <location>
        <begin position="284"/>
        <end position="336"/>
    </location>
</feature>
<comment type="subcellular location">
    <subcellularLocation>
        <location evidence="2">Cell inner membrane</location>
        <topology evidence="2">Multi-pass membrane protein</topology>
    </subcellularLocation>
</comment>
<keyword evidence="12" id="KW-0067">ATP-binding</keyword>
<evidence type="ECO:0000256" key="3">
    <source>
        <dbReference type="ARBA" id="ARBA00012438"/>
    </source>
</evidence>
<dbReference type="Pfam" id="PF10114">
    <property type="entry name" value="PocR"/>
    <property type="match status" value="1"/>
</dbReference>
<dbReference type="KEGG" id="sfu:Sfum_1396"/>
<comment type="catalytic activity">
    <reaction evidence="1">
        <text>ATP + protein L-histidine = ADP + protein N-phospho-L-histidine.</text>
        <dbReference type="EC" id="2.7.13.3"/>
    </reaction>
</comment>
<dbReference type="InterPro" id="IPR011006">
    <property type="entry name" value="CheY-like_superfamily"/>
</dbReference>
<dbReference type="InterPro" id="IPR004358">
    <property type="entry name" value="Sig_transdc_His_kin-like_C"/>
</dbReference>
<dbReference type="RefSeq" id="WP_011698258.1">
    <property type="nucleotide sequence ID" value="NC_008554.1"/>
</dbReference>
<dbReference type="SMART" id="SM00448">
    <property type="entry name" value="REC"/>
    <property type="match status" value="1"/>
</dbReference>
<dbReference type="InterPro" id="IPR003594">
    <property type="entry name" value="HATPase_dom"/>
</dbReference>
<dbReference type="PRINTS" id="PR00344">
    <property type="entry name" value="BCTRLSENSOR"/>
</dbReference>
<evidence type="ECO:0000256" key="15">
    <source>
        <dbReference type="ARBA" id="ARBA00023136"/>
    </source>
</evidence>
<evidence type="ECO:0000256" key="7">
    <source>
        <dbReference type="ARBA" id="ARBA00022679"/>
    </source>
</evidence>
<dbReference type="PANTHER" id="PTHR43065:SF46">
    <property type="entry name" value="C4-DICARBOXYLATE TRANSPORT SENSOR PROTEIN DCTB"/>
    <property type="match status" value="1"/>
</dbReference>
<evidence type="ECO:0000256" key="11">
    <source>
        <dbReference type="ARBA" id="ARBA00022777"/>
    </source>
</evidence>
<dbReference type="Proteomes" id="UP000001784">
    <property type="component" value="Chromosome"/>
</dbReference>
<evidence type="ECO:0000256" key="13">
    <source>
        <dbReference type="ARBA" id="ARBA00022989"/>
    </source>
</evidence>
<evidence type="ECO:0000259" key="17">
    <source>
        <dbReference type="PROSITE" id="PS50109"/>
    </source>
</evidence>
<evidence type="ECO:0000259" key="19">
    <source>
        <dbReference type="PROSITE" id="PS50113"/>
    </source>
</evidence>
<dbReference type="GO" id="GO:0000155">
    <property type="term" value="F:phosphorelay sensor kinase activity"/>
    <property type="evidence" value="ECO:0007669"/>
    <property type="project" value="InterPro"/>
</dbReference>
<feature type="domain" description="Histidine kinase" evidence="17">
    <location>
        <begin position="356"/>
        <end position="579"/>
    </location>
</feature>
<dbReference type="SMART" id="SM00388">
    <property type="entry name" value="HisKA"/>
    <property type="match status" value="1"/>
</dbReference>
<evidence type="ECO:0000256" key="12">
    <source>
        <dbReference type="ARBA" id="ARBA00022840"/>
    </source>
</evidence>
<dbReference type="Gene3D" id="3.40.50.2300">
    <property type="match status" value="1"/>
</dbReference>
<evidence type="ECO:0000256" key="10">
    <source>
        <dbReference type="ARBA" id="ARBA00022741"/>
    </source>
</evidence>
<dbReference type="eggNOG" id="COG4936">
    <property type="taxonomic scope" value="Bacteria"/>
</dbReference>
<dbReference type="InParanoid" id="A0LI35"/>
<dbReference type="InterPro" id="IPR035965">
    <property type="entry name" value="PAS-like_dom_sf"/>
</dbReference>
<dbReference type="Gene3D" id="3.30.450.20">
    <property type="entry name" value="PAS domain"/>
    <property type="match status" value="1"/>
</dbReference>
<evidence type="ECO:0000256" key="4">
    <source>
        <dbReference type="ARBA" id="ARBA00022475"/>
    </source>
</evidence>
<dbReference type="InterPro" id="IPR036097">
    <property type="entry name" value="HisK_dim/P_sf"/>
</dbReference>
<dbReference type="SMART" id="SM00091">
    <property type="entry name" value="PAS"/>
    <property type="match status" value="1"/>
</dbReference>
<keyword evidence="8" id="KW-0812">Transmembrane</keyword>
<dbReference type="CDD" id="cd00082">
    <property type="entry name" value="HisKA"/>
    <property type="match status" value="1"/>
</dbReference>
<dbReference type="InterPro" id="IPR000700">
    <property type="entry name" value="PAS-assoc_C"/>
</dbReference>
<dbReference type="AlphaFoldDB" id="A0LI35"/>
<dbReference type="InterPro" id="IPR036890">
    <property type="entry name" value="HATPase_C_sf"/>
</dbReference>
<dbReference type="Pfam" id="PF00512">
    <property type="entry name" value="HisKA"/>
    <property type="match status" value="1"/>
</dbReference>
<feature type="modified residue" description="4-aspartylphosphate" evidence="16">
    <location>
        <position position="651"/>
    </location>
</feature>
<evidence type="ECO:0000256" key="2">
    <source>
        <dbReference type="ARBA" id="ARBA00004429"/>
    </source>
</evidence>
<proteinExistence type="predicted"/>
<dbReference type="SUPFAM" id="SSF52172">
    <property type="entry name" value="CheY-like"/>
    <property type="match status" value="1"/>
</dbReference>
<keyword evidence="5" id="KW-0997">Cell inner membrane</keyword>
<dbReference type="Pfam" id="PF02518">
    <property type="entry name" value="HATPase_c"/>
    <property type="match status" value="1"/>
</dbReference>